<feature type="compositionally biased region" description="Polar residues" evidence="1">
    <location>
        <begin position="415"/>
        <end position="430"/>
    </location>
</feature>
<protein>
    <submittedName>
        <fullName evidence="2">Uncharacterized protein</fullName>
    </submittedName>
</protein>
<reference evidence="2 3" key="1">
    <citation type="submission" date="2017-03" db="EMBL/GenBank/DDBJ databases">
        <title>Genomes of endolithic fungi from Antarctica.</title>
        <authorList>
            <person name="Coleine C."/>
            <person name="Masonjones S."/>
            <person name="Stajich J.E."/>
        </authorList>
    </citation>
    <scope>NUCLEOTIDE SEQUENCE [LARGE SCALE GENOMIC DNA]</scope>
    <source>
        <strain evidence="2 3">CCFEE 5187</strain>
    </source>
</reference>
<keyword evidence="3" id="KW-1185">Reference proteome</keyword>
<dbReference type="EMBL" id="NAJN01000010">
    <property type="protein sequence ID" value="TKA81965.1"/>
    <property type="molecule type" value="Genomic_DNA"/>
</dbReference>
<evidence type="ECO:0000313" key="2">
    <source>
        <dbReference type="EMBL" id="TKA81965.1"/>
    </source>
</evidence>
<comment type="caution">
    <text evidence="2">The sequence shown here is derived from an EMBL/GenBank/DDBJ whole genome shotgun (WGS) entry which is preliminary data.</text>
</comment>
<feature type="compositionally biased region" description="Low complexity" evidence="1">
    <location>
        <begin position="168"/>
        <end position="183"/>
    </location>
</feature>
<sequence length="485" mass="52137">MDPRWPKRYSSPDFDPSTLTRKQLQDLVLRLGDEMIRPGVRASKSTLVQWFYKVRPIMEKGLPTEHQEWLALTKHHRELALSRPAGQKTVPVSAAANTASTSKSAPFIDLTEDYREPAPSRSDSQETIRTSASARTASTSKPVPLQPPRSSNKNGDVGHRGPEKSKVPAAPAAAGTQIAGPTTSWRPLDNYAPARRNTTGGVLANRDRVPGMNVSRHQSVANNLPVGRDISVSGTLATANRTSWRPLYTPDPASPEVVGSASSSNKQVAASDVPANSHAAPRGQVTSNEVSPAEATPNPAHIVHPTTNATQEPSSSPMLSLSFPFEEKLEAEHVDDSVKGNSPIRKANSNVQATQPSKSYIRSHSVNALPAKVGTDLVSAPHPETHEARLPFASASLPPLFSDNPTANHAEDPSKNSNSPHKANSNTRITTPAAGSRKRPRSVDHTPLKLAAELVPAGSIKRLSIVDTITDENAEAEGRRKRMRL</sequence>
<evidence type="ECO:0000313" key="3">
    <source>
        <dbReference type="Proteomes" id="UP000308768"/>
    </source>
</evidence>
<name>A0A4U0Y340_9PEZI</name>
<proteinExistence type="predicted"/>
<feature type="compositionally biased region" description="Low complexity" evidence="1">
    <location>
        <begin position="93"/>
        <end position="105"/>
    </location>
</feature>
<evidence type="ECO:0000256" key="1">
    <source>
        <dbReference type="SAM" id="MobiDB-lite"/>
    </source>
</evidence>
<feature type="region of interest" description="Disordered" evidence="1">
    <location>
        <begin position="395"/>
        <end position="446"/>
    </location>
</feature>
<feature type="compositionally biased region" description="Basic and acidic residues" evidence="1">
    <location>
        <begin position="156"/>
        <end position="166"/>
    </location>
</feature>
<feature type="compositionally biased region" description="Polar residues" evidence="1">
    <location>
        <begin position="347"/>
        <end position="362"/>
    </location>
</feature>
<gene>
    <name evidence="2" type="ORF">B0A49_02543</name>
</gene>
<feature type="region of interest" description="Disordered" evidence="1">
    <location>
        <begin position="243"/>
        <end position="319"/>
    </location>
</feature>
<feature type="region of interest" description="Disordered" evidence="1">
    <location>
        <begin position="82"/>
        <end position="207"/>
    </location>
</feature>
<organism evidence="2 3">
    <name type="scientific">Cryomyces minteri</name>
    <dbReference type="NCBI Taxonomy" id="331657"/>
    <lineage>
        <taxon>Eukaryota</taxon>
        <taxon>Fungi</taxon>
        <taxon>Dikarya</taxon>
        <taxon>Ascomycota</taxon>
        <taxon>Pezizomycotina</taxon>
        <taxon>Dothideomycetes</taxon>
        <taxon>Dothideomycetes incertae sedis</taxon>
        <taxon>Cryomyces</taxon>
    </lineage>
</organism>
<feature type="compositionally biased region" description="Low complexity" evidence="1">
    <location>
        <begin position="129"/>
        <end position="140"/>
    </location>
</feature>
<feature type="compositionally biased region" description="Basic and acidic residues" evidence="1">
    <location>
        <begin position="112"/>
        <end position="126"/>
    </location>
</feature>
<accession>A0A4U0Y340</accession>
<dbReference type="Proteomes" id="UP000308768">
    <property type="component" value="Unassembled WGS sequence"/>
</dbReference>
<dbReference type="AlphaFoldDB" id="A0A4U0Y340"/>
<feature type="region of interest" description="Disordered" evidence="1">
    <location>
        <begin position="332"/>
        <end position="362"/>
    </location>
</feature>